<sequence length="177" mass="18159">MNDPATPRPSGLPQFRGENVPPPRTGHRWLPLAGDIALAVGLLVLDGIAAVATFLLSIDYSGWKPFDPGADNSGISFAPNWLYVGASGTVMVLSAVLLHRLRAVVSTCLQVLVGVTVLVVAIGGAQIDEHRSARADASVPGPLPASHPAAAGHFGPRGDAAPAPGAAQPVNRLLVHP</sequence>
<protein>
    <submittedName>
        <fullName evidence="4">DUF6234 family protein</fullName>
    </submittedName>
</protein>
<evidence type="ECO:0000256" key="1">
    <source>
        <dbReference type="SAM" id="MobiDB-lite"/>
    </source>
</evidence>
<dbReference type="EMBL" id="CP109546">
    <property type="protein sequence ID" value="WTZ13002.1"/>
    <property type="molecule type" value="Genomic_DNA"/>
</dbReference>
<keyword evidence="2" id="KW-1133">Transmembrane helix</keyword>
<name>A0AAU3I5R2_9ACTN</name>
<evidence type="ECO:0000256" key="2">
    <source>
        <dbReference type="SAM" id="Phobius"/>
    </source>
</evidence>
<evidence type="ECO:0000313" key="4">
    <source>
        <dbReference type="EMBL" id="WTZ13002.1"/>
    </source>
</evidence>
<feature type="transmembrane region" description="Helical" evidence="2">
    <location>
        <begin position="36"/>
        <end position="60"/>
    </location>
</feature>
<keyword evidence="2" id="KW-0472">Membrane</keyword>
<proteinExistence type="predicted"/>
<feature type="transmembrane region" description="Helical" evidence="2">
    <location>
        <begin position="81"/>
        <end position="98"/>
    </location>
</feature>
<feature type="domain" description="DUF6234" evidence="3">
    <location>
        <begin position="31"/>
        <end position="144"/>
    </location>
</feature>
<feature type="region of interest" description="Disordered" evidence="1">
    <location>
        <begin position="136"/>
        <end position="168"/>
    </location>
</feature>
<dbReference type="Pfam" id="PF19747">
    <property type="entry name" value="DUF6234"/>
    <property type="match status" value="1"/>
</dbReference>
<organism evidence="4">
    <name type="scientific">Streptomyces sp. NBC_01393</name>
    <dbReference type="NCBI Taxonomy" id="2903851"/>
    <lineage>
        <taxon>Bacteria</taxon>
        <taxon>Bacillati</taxon>
        <taxon>Actinomycetota</taxon>
        <taxon>Actinomycetes</taxon>
        <taxon>Kitasatosporales</taxon>
        <taxon>Streptomycetaceae</taxon>
        <taxon>Streptomyces</taxon>
    </lineage>
</organism>
<gene>
    <name evidence="4" type="ORF">OG699_36620</name>
</gene>
<dbReference type="InterPro" id="IPR046201">
    <property type="entry name" value="DUF6234"/>
</dbReference>
<dbReference type="AlphaFoldDB" id="A0AAU3I5R2"/>
<evidence type="ECO:0000259" key="3">
    <source>
        <dbReference type="Pfam" id="PF19747"/>
    </source>
</evidence>
<feature type="transmembrane region" description="Helical" evidence="2">
    <location>
        <begin position="104"/>
        <end position="125"/>
    </location>
</feature>
<accession>A0AAU3I5R2</accession>
<keyword evidence="2" id="KW-0812">Transmembrane</keyword>
<feature type="compositionally biased region" description="Low complexity" evidence="1">
    <location>
        <begin position="157"/>
        <end position="167"/>
    </location>
</feature>
<reference evidence="4" key="1">
    <citation type="submission" date="2022-10" db="EMBL/GenBank/DDBJ databases">
        <title>The complete genomes of actinobacterial strains from the NBC collection.</title>
        <authorList>
            <person name="Joergensen T.S."/>
            <person name="Alvarez Arevalo M."/>
            <person name="Sterndorff E.B."/>
            <person name="Faurdal D."/>
            <person name="Vuksanovic O."/>
            <person name="Mourched A.-S."/>
            <person name="Charusanti P."/>
            <person name="Shaw S."/>
            <person name="Blin K."/>
            <person name="Weber T."/>
        </authorList>
    </citation>
    <scope>NUCLEOTIDE SEQUENCE</scope>
    <source>
        <strain evidence="4">NBC_01393</strain>
    </source>
</reference>